<dbReference type="Proteomes" id="UP000673691">
    <property type="component" value="Unassembled WGS sequence"/>
</dbReference>
<feature type="chain" id="PRO_5034898177" description="VWA domain-containing protein" evidence="1">
    <location>
        <begin position="26"/>
        <end position="57"/>
    </location>
</feature>
<evidence type="ECO:0000256" key="1">
    <source>
        <dbReference type="SAM" id="SignalP"/>
    </source>
</evidence>
<comment type="caution">
    <text evidence="2">The sequence shown here is derived from an EMBL/GenBank/DDBJ whole genome shotgun (WGS) entry which is preliminary data.</text>
</comment>
<protein>
    <recommendedName>
        <fullName evidence="4">VWA domain-containing protein</fullName>
    </recommendedName>
</protein>
<feature type="signal peptide" evidence="1">
    <location>
        <begin position="1"/>
        <end position="25"/>
    </location>
</feature>
<gene>
    <name evidence="2" type="ORF">BJ554DRAFT_5105</name>
</gene>
<evidence type="ECO:0008006" key="4">
    <source>
        <dbReference type="Google" id="ProtNLM"/>
    </source>
</evidence>
<sequence length="57" mass="5993">MRRSGSVKNIFARWLIRIGILVALAVLEGEAGVQCGSSAAAGKIVDIMFLIDISGSM</sequence>
<accession>A0A8H8A1Z7</accession>
<dbReference type="AlphaFoldDB" id="A0A8H8A1Z7"/>
<keyword evidence="3" id="KW-1185">Reference proteome</keyword>
<reference evidence="2 3" key="1">
    <citation type="journal article" name="Sci. Rep.">
        <title>Genome-scale phylogenetic analyses confirm Olpidium as the closest living zoosporic fungus to the non-flagellated, terrestrial fungi.</title>
        <authorList>
            <person name="Chang Y."/>
            <person name="Rochon D."/>
            <person name="Sekimoto S."/>
            <person name="Wang Y."/>
            <person name="Chovatia M."/>
            <person name="Sandor L."/>
            <person name="Salamov A."/>
            <person name="Grigoriev I.V."/>
            <person name="Stajich J.E."/>
            <person name="Spatafora J.W."/>
        </authorList>
    </citation>
    <scope>NUCLEOTIDE SEQUENCE [LARGE SCALE GENOMIC DNA]</scope>
    <source>
        <strain evidence="2">S191</strain>
    </source>
</reference>
<evidence type="ECO:0000313" key="3">
    <source>
        <dbReference type="Proteomes" id="UP000673691"/>
    </source>
</evidence>
<dbReference type="EMBL" id="JAEFCI010000226">
    <property type="protein sequence ID" value="KAG5463693.1"/>
    <property type="molecule type" value="Genomic_DNA"/>
</dbReference>
<evidence type="ECO:0000313" key="2">
    <source>
        <dbReference type="EMBL" id="KAG5463693.1"/>
    </source>
</evidence>
<name>A0A8H8A1Z7_9FUNG</name>
<proteinExistence type="predicted"/>
<keyword evidence="1" id="KW-0732">Signal</keyword>
<organism evidence="2 3">
    <name type="scientific">Olpidium bornovanus</name>
    <dbReference type="NCBI Taxonomy" id="278681"/>
    <lineage>
        <taxon>Eukaryota</taxon>
        <taxon>Fungi</taxon>
        <taxon>Fungi incertae sedis</taxon>
        <taxon>Olpidiomycota</taxon>
        <taxon>Olpidiomycotina</taxon>
        <taxon>Olpidiomycetes</taxon>
        <taxon>Olpidiales</taxon>
        <taxon>Olpidiaceae</taxon>
        <taxon>Olpidium</taxon>
    </lineage>
</organism>